<name>A0A5J4WHH3_9EUKA</name>
<accession>A0A5J4WHH3</accession>
<reference evidence="2 3" key="1">
    <citation type="submission" date="2019-03" db="EMBL/GenBank/DDBJ databases">
        <title>Single cell metagenomics reveals metabolic interactions within the superorganism composed of flagellate Streblomastix strix and complex community of Bacteroidetes bacteria on its surface.</title>
        <authorList>
            <person name="Treitli S.C."/>
            <person name="Kolisko M."/>
            <person name="Husnik F."/>
            <person name="Keeling P."/>
            <person name="Hampl V."/>
        </authorList>
    </citation>
    <scope>NUCLEOTIDE SEQUENCE [LARGE SCALE GENOMIC DNA]</scope>
    <source>
        <strain evidence="2">ST1C</strain>
    </source>
</reference>
<dbReference type="Proteomes" id="UP000324800">
    <property type="component" value="Unassembled WGS sequence"/>
</dbReference>
<feature type="region of interest" description="Disordered" evidence="1">
    <location>
        <begin position="78"/>
        <end position="100"/>
    </location>
</feature>
<proteinExistence type="predicted"/>
<evidence type="ECO:0000313" key="2">
    <source>
        <dbReference type="EMBL" id="KAA6394417.1"/>
    </source>
</evidence>
<evidence type="ECO:0000256" key="1">
    <source>
        <dbReference type="SAM" id="MobiDB-lite"/>
    </source>
</evidence>
<evidence type="ECO:0000313" key="3">
    <source>
        <dbReference type="Proteomes" id="UP000324800"/>
    </source>
</evidence>
<protein>
    <submittedName>
        <fullName evidence="2">Uncharacterized protein</fullName>
    </submittedName>
</protein>
<organism evidence="2 3">
    <name type="scientific">Streblomastix strix</name>
    <dbReference type="NCBI Taxonomy" id="222440"/>
    <lineage>
        <taxon>Eukaryota</taxon>
        <taxon>Metamonada</taxon>
        <taxon>Preaxostyla</taxon>
        <taxon>Oxymonadida</taxon>
        <taxon>Streblomastigidae</taxon>
        <taxon>Streblomastix</taxon>
    </lineage>
</organism>
<feature type="region of interest" description="Disordered" evidence="1">
    <location>
        <begin position="255"/>
        <end position="285"/>
    </location>
</feature>
<gene>
    <name evidence="2" type="ORF">EZS28_010059</name>
</gene>
<dbReference type="EMBL" id="SNRW01001948">
    <property type="protein sequence ID" value="KAA6394417.1"/>
    <property type="molecule type" value="Genomic_DNA"/>
</dbReference>
<sequence>MSIGERAVFICSPTVAWEVDSYVQKVKWMNINQKEVKDVNNCRPWISYLIELVHFIPHVGASPDKDIVEVANQMMKNKKDKQQGEQLNTIQTSSSQSSSSSSSLYKLQYQSQPLMYTLQDALMSARIELCAGNMLMQPVYDSQAHALTSYNRALIMLGSWRLWCGDKQWEEYEAQKRSHHSNKILIRRQFYNKKPPISEAYSQTEKLIQEAQLIILTNIAIAHYQIGMREMDQMEKECIRGITCVDDGIRPLCPDLVPPPNQPNQQSKKKGINQPNIQKSSRVPAGLSPRTLKSIQRAFYIRHLLHYANCEEDEALKDLQNMALFDKSVESAEWWIKRKQMISESIVWKSKTVYDGLCGDEDWD</sequence>
<comment type="caution">
    <text evidence="2">The sequence shown here is derived from an EMBL/GenBank/DDBJ whole genome shotgun (WGS) entry which is preliminary data.</text>
</comment>
<dbReference type="AlphaFoldDB" id="A0A5J4WHH3"/>